<feature type="region of interest" description="Disordered" evidence="5">
    <location>
        <begin position="1"/>
        <end position="29"/>
    </location>
</feature>
<proteinExistence type="inferred from homology"/>
<dbReference type="Proteomes" id="UP000054248">
    <property type="component" value="Unassembled WGS sequence"/>
</dbReference>
<sequence length="484" mass="52169">MSSTTEDVVMRIAEDHSTKNEPAQSAGKDETFDETVLDGYITEDNQIAPEIIDPLRSNNQTARLEAATKLHRLVDKRETTSIQPIINSGLIPDIVSMISLHDVELQVPLTAILVHLTVESSETISAVVEAGAVAKCILLASLSTSDRARDVALVSLGNLGGYSQPLKDRVIQDGGLKPLLDILGSPSEQKDSHTYWAANAIAGITHQLSSDVAGYEVHTQDIITVLTKYIEYQQDETAGYLKYPLLAISHILSNKSSIHAVLETKIIPRIVQLCSSEHASTRHNALECVGNILYSTDGAEHLTSAGVLEALRSCIGSEDAQDRMYACWAAANIAGATSPLDQVEALVKAGFVPMLVKVISSSEDEAGAQINAARALTGLAYNWGQFDPERRRTLLEADCVKGLLSALALKDQGVVAVSMKGLLVFLEAEGLAKQNAIERIEAAGGVAALRALKLRPEAGLAHQRRMAHMILKEYLKHLSLPPRV</sequence>
<dbReference type="EMBL" id="KN823043">
    <property type="protein sequence ID" value="KIO25372.1"/>
    <property type="molecule type" value="Genomic_DNA"/>
</dbReference>
<evidence type="ECO:0000256" key="4">
    <source>
        <dbReference type="PROSITE-ProRule" id="PRU00259"/>
    </source>
</evidence>
<keyword evidence="2" id="KW-0813">Transport</keyword>
<feature type="compositionally biased region" description="Basic and acidic residues" evidence="5">
    <location>
        <begin position="8"/>
        <end position="19"/>
    </location>
</feature>
<dbReference type="AlphaFoldDB" id="A0A0C3LVI0"/>
<dbReference type="InterPro" id="IPR016024">
    <property type="entry name" value="ARM-type_fold"/>
</dbReference>
<dbReference type="SMART" id="SM00185">
    <property type="entry name" value="ARM"/>
    <property type="match status" value="6"/>
</dbReference>
<dbReference type="STRING" id="1051891.A0A0C3LVI0"/>
<evidence type="ECO:0000256" key="5">
    <source>
        <dbReference type="SAM" id="MobiDB-lite"/>
    </source>
</evidence>
<evidence type="ECO:0008006" key="8">
    <source>
        <dbReference type="Google" id="ProtNLM"/>
    </source>
</evidence>
<gene>
    <name evidence="6" type="ORF">M407DRAFT_25275</name>
</gene>
<dbReference type="GO" id="GO:0015031">
    <property type="term" value="P:protein transport"/>
    <property type="evidence" value="ECO:0007669"/>
    <property type="project" value="UniProtKB-KW"/>
</dbReference>
<name>A0A0C3LVI0_9AGAM</name>
<dbReference type="Gene3D" id="1.25.10.10">
    <property type="entry name" value="Leucine-rich Repeat Variant"/>
    <property type="match status" value="1"/>
</dbReference>
<dbReference type="InterPro" id="IPR011989">
    <property type="entry name" value="ARM-like"/>
</dbReference>
<keyword evidence="7" id="KW-1185">Reference proteome</keyword>
<dbReference type="Pfam" id="PF00514">
    <property type="entry name" value="Arm"/>
    <property type="match status" value="1"/>
</dbReference>
<evidence type="ECO:0000313" key="6">
    <source>
        <dbReference type="EMBL" id="KIO25372.1"/>
    </source>
</evidence>
<dbReference type="PROSITE" id="PS50176">
    <property type="entry name" value="ARM_REPEAT"/>
    <property type="match status" value="1"/>
</dbReference>
<protein>
    <recommendedName>
        <fullName evidence="8">Importin subunit alpha</fullName>
    </recommendedName>
</protein>
<reference evidence="6 7" key="1">
    <citation type="submission" date="2014-04" db="EMBL/GenBank/DDBJ databases">
        <authorList>
            <consortium name="DOE Joint Genome Institute"/>
            <person name="Kuo A."/>
            <person name="Girlanda M."/>
            <person name="Perotto S."/>
            <person name="Kohler A."/>
            <person name="Nagy L.G."/>
            <person name="Floudas D."/>
            <person name="Copeland A."/>
            <person name="Barry K.W."/>
            <person name="Cichocki N."/>
            <person name="Veneault-Fourrey C."/>
            <person name="LaButti K."/>
            <person name="Lindquist E.A."/>
            <person name="Lipzen A."/>
            <person name="Lundell T."/>
            <person name="Morin E."/>
            <person name="Murat C."/>
            <person name="Sun H."/>
            <person name="Tunlid A."/>
            <person name="Henrissat B."/>
            <person name="Grigoriev I.V."/>
            <person name="Hibbett D.S."/>
            <person name="Martin F."/>
            <person name="Nordberg H.P."/>
            <person name="Cantor M.N."/>
            <person name="Hua S.X."/>
        </authorList>
    </citation>
    <scope>NUCLEOTIDE SEQUENCE [LARGE SCALE GENOMIC DNA]</scope>
    <source>
        <strain evidence="6 7">MUT 4182</strain>
    </source>
</reference>
<evidence type="ECO:0000313" key="7">
    <source>
        <dbReference type="Proteomes" id="UP000054248"/>
    </source>
</evidence>
<comment type="similarity">
    <text evidence="1">Belongs to the importin alpha family.</text>
</comment>
<feature type="repeat" description="ARM" evidence="4">
    <location>
        <begin position="350"/>
        <end position="382"/>
    </location>
</feature>
<evidence type="ECO:0000256" key="3">
    <source>
        <dbReference type="ARBA" id="ARBA00022927"/>
    </source>
</evidence>
<dbReference type="InterPro" id="IPR000225">
    <property type="entry name" value="Armadillo"/>
</dbReference>
<dbReference type="HOGENOM" id="CLU_041471_0_0_1"/>
<accession>A0A0C3LVI0</accession>
<evidence type="ECO:0000256" key="1">
    <source>
        <dbReference type="ARBA" id="ARBA00010394"/>
    </source>
</evidence>
<reference evidence="7" key="2">
    <citation type="submission" date="2015-01" db="EMBL/GenBank/DDBJ databases">
        <title>Evolutionary Origins and Diversification of the Mycorrhizal Mutualists.</title>
        <authorList>
            <consortium name="DOE Joint Genome Institute"/>
            <consortium name="Mycorrhizal Genomics Consortium"/>
            <person name="Kohler A."/>
            <person name="Kuo A."/>
            <person name="Nagy L.G."/>
            <person name="Floudas D."/>
            <person name="Copeland A."/>
            <person name="Barry K.W."/>
            <person name="Cichocki N."/>
            <person name="Veneault-Fourrey C."/>
            <person name="LaButti K."/>
            <person name="Lindquist E.A."/>
            <person name="Lipzen A."/>
            <person name="Lundell T."/>
            <person name="Morin E."/>
            <person name="Murat C."/>
            <person name="Riley R."/>
            <person name="Ohm R."/>
            <person name="Sun H."/>
            <person name="Tunlid A."/>
            <person name="Henrissat B."/>
            <person name="Grigoriev I.V."/>
            <person name="Hibbett D.S."/>
            <person name="Martin F."/>
        </authorList>
    </citation>
    <scope>NUCLEOTIDE SEQUENCE [LARGE SCALE GENOMIC DNA]</scope>
    <source>
        <strain evidence="7">MUT 4182</strain>
    </source>
</reference>
<organism evidence="6 7">
    <name type="scientific">Tulasnella calospora MUT 4182</name>
    <dbReference type="NCBI Taxonomy" id="1051891"/>
    <lineage>
        <taxon>Eukaryota</taxon>
        <taxon>Fungi</taxon>
        <taxon>Dikarya</taxon>
        <taxon>Basidiomycota</taxon>
        <taxon>Agaricomycotina</taxon>
        <taxon>Agaricomycetes</taxon>
        <taxon>Cantharellales</taxon>
        <taxon>Tulasnellaceae</taxon>
        <taxon>Tulasnella</taxon>
    </lineage>
</organism>
<keyword evidence="3" id="KW-0653">Protein transport</keyword>
<dbReference type="OrthoDB" id="3197624at2759"/>
<dbReference type="PANTHER" id="PTHR23316">
    <property type="entry name" value="IMPORTIN ALPHA"/>
    <property type="match status" value="1"/>
</dbReference>
<evidence type="ECO:0000256" key="2">
    <source>
        <dbReference type="ARBA" id="ARBA00022448"/>
    </source>
</evidence>
<dbReference type="SUPFAM" id="SSF48371">
    <property type="entry name" value="ARM repeat"/>
    <property type="match status" value="1"/>
</dbReference>